<dbReference type="SUPFAM" id="SSF54197">
    <property type="entry name" value="HIT-like"/>
    <property type="match status" value="1"/>
</dbReference>
<keyword evidence="1" id="KW-0547">Nucleotide-binding</keyword>
<gene>
    <name evidence="9" type="ORF">DPMN_139165</name>
</gene>
<dbReference type="PANTHER" id="PTHR12486">
    <property type="entry name" value="APRATAXIN-RELATED"/>
    <property type="match status" value="1"/>
</dbReference>
<evidence type="ECO:0000256" key="6">
    <source>
        <dbReference type="ARBA" id="ARBA00042361"/>
    </source>
</evidence>
<name>A0A9D4GB39_DREPO</name>
<keyword evidence="2" id="KW-0378">Hydrolase</keyword>
<dbReference type="OrthoDB" id="1915375at2759"/>
<dbReference type="GO" id="GO:0016787">
    <property type="term" value="F:hydrolase activity"/>
    <property type="evidence" value="ECO:0007669"/>
    <property type="project" value="UniProtKB-KW"/>
</dbReference>
<protein>
    <recommendedName>
        <fullName evidence="5">Adenosine 5'-monophosphoramidase HINT3</fullName>
    </recommendedName>
    <alternativeName>
        <fullName evidence="6">Histidine triad nucleotide-binding protein 3</fullName>
    </alternativeName>
</protein>
<dbReference type="PROSITE" id="PS51084">
    <property type="entry name" value="HIT_2"/>
    <property type="match status" value="1"/>
</dbReference>
<evidence type="ECO:0000256" key="1">
    <source>
        <dbReference type="ARBA" id="ARBA00022741"/>
    </source>
</evidence>
<dbReference type="PANTHER" id="PTHR12486:SF5">
    <property type="entry name" value="ADENOSINE 5'-MONOPHOSPHORAMIDASE HINT3"/>
    <property type="match status" value="1"/>
</dbReference>
<evidence type="ECO:0000256" key="7">
    <source>
        <dbReference type="PROSITE-ProRule" id="PRU00464"/>
    </source>
</evidence>
<comment type="similarity">
    <text evidence="4">Belongs to the HINT family.</text>
</comment>
<evidence type="ECO:0000256" key="4">
    <source>
        <dbReference type="ARBA" id="ARBA00025764"/>
    </source>
</evidence>
<evidence type="ECO:0000256" key="2">
    <source>
        <dbReference type="ARBA" id="ARBA00022801"/>
    </source>
</evidence>
<feature type="domain" description="HIT" evidence="8">
    <location>
        <begin position="9"/>
        <end position="118"/>
    </location>
</feature>
<sequence length="143" mass="16408">MMDIIDSCIFCKITRKEDQKTELLYDDERVSVFRDIRPATPHHYLVASKEHIPDAKHLNPEHSGLVEHMVSVGKGVMATQSGGTSDIRLGFHWPPFHTISHLHLHVISSTNQMGWIAKGIFMPNSYWFVTPDYVLQRLKKAKD</sequence>
<evidence type="ECO:0000313" key="9">
    <source>
        <dbReference type="EMBL" id="KAH3810767.1"/>
    </source>
</evidence>
<evidence type="ECO:0000256" key="3">
    <source>
        <dbReference type="ARBA" id="ARBA00024472"/>
    </source>
</evidence>
<reference evidence="9" key="1">
    <citation type="journal article" date="2019" name="bioRxiv">
        <title>The Genome of the Zebra Mussel, Dreissena polymorpha: A Resource for Invasive Species Research.</title>
        <authorList>
            <person name="McCartney M.A."/>
            <person name="Auch B."/>
            <person name="Kono T."/>
            <person name="Mallez S."/>
            <person name="Zhang Y."/>
            <person name="Obille A."/>
            <person name="Becker A."/>
            <person name="Abrahante J.E."/>
            <person name="Garbe J."/>
            <person name="Badalamenti J.P."/>
            <person name="Herman A."/>
            <person name="Mangelson H."/>
            <person name="Liachko I."/>
            <person name="Sullivan S."/>
            <person name="Sone E.D."/>
            <person name="Koren S."/>
            <person name="Silverstein K.A.T."/>
            <person name="Beckman K.B."/>
            <person name="Gohl D.M."/>
        </authorList>
    </citation>
    <scope>NUCLEOTIDE SEQUENCE</scope>
    <source>
        <strain evidence="9">Duluth1</strain>
        <tissue evidence="9">Whole animal</tissue>
    </source>
</reference>
<dbReference type="EMBL" id="JAIWYP010000006">
    <property type="protein sequence ID" value="KAH3810767.1"/>
    <property type="molecule type" value="Genomic_DNA"/>
</dbReference>
<dbReference type="InterPro" id="IPR036265">
    <property type="entry name" value="HIT-like_sf"/>
</dbReference>
<evidence type="ECO:0000256" key="5">
    <source>
        <dbReference type="ARBA" id="ARBA00039802"/>
    </source>
</evidence>
<evidence type="ECO:0000313" key="10">
    <source>
        <dbReference type="Proteomes" id="UP000828390"/>
    </source>
</evidence>
<comment type="caution">
    <text evidence="9">The sequence shown here is derived from an EMBL/GenBank/DDBJ whole genome shotgun (WGS) entry which is preliminary data.</text>
</comment>
<proteinExistence type="inferred from homology"/>
<keyword evidence="10" id="KW-1185">Reference proteome</keyword>
<feature type="short sequence motif" description="Histidine triad motif" evidence="7">
    <location>
        <begin position="101"/>
        <end position="105"/>
    </location>
</feature>
<dbReference type="GO" id="GO:0000166">
    <property type="term" value="F:nucleotide binding"/>
    <property type="evidence" value="ECO:0007669"/>
    <property type="project" value="UniProtKB-KW"/>
</dbReference>
<dbReference type="AlphaFoldDB" id="A0A9D4GB39"/>
<accession>A0A9D4GB39</accession>
<reference evidence="9" key="2">
    <citation type="submission" date="2020-11" db="EMBL/GenBank/DDBJ databases">
        <authorList>
            <person name="McCartney M.A."/>
            <person name="Auch B."/>
            <person name="Kono T."/>
            <person name="Mallez S."/>
            <person name="Becker A."/>
            <person name="Gohl D.M."/>
            <person name="Silverstein K.A.T."/>
            <person name="Koren S."/>
            <person name="Bechman K.B."/>
            <person name="Herman A."/>
            <person name="Abrahante J.E."/>
            <person name="Garbe J."/>
        </authorList>
    </citation>
    <scope>NUCLEOTIDE SEQUENCE</scope>
    <source>
        <strain evidence="9">Duluth1</strain>
        <tissue evidence="9">Whole animal</tissue>
    </source>
</reference>
<dbReference type="InterPro" id="IPR011146">
    <property type="entry name" value="HIT-like"/>
</dbReference>
<dbReference type="Proteomes" id="UP000828390">
    <property type="component" value="Unassembled WGS sequence"/>
</dbReference>
<dbReference type="Pfam" id="PF11969">
    <property type="entry name" value="DcpS_C"/>
    <property type="match status" value="1"/>
</dbReference>
<evidence type="ECO:0000259" key="8">
    <source>
        <dbReference type="PROSITE" id="PS51084"/>
    </source>
</evidence>
<dbReference type="Gene3D" id="3.30.428.10">
    <property type="entry name" value="HIT-like"/>
    <property type="match status" value="1"/>
</dbReference>
<comment type="catalytic activity">
    <reaction evidence="3">
        <text>adenosine 5'-phosphoramidate + H2O = NH4(+) + AMP</text>
        <dbReference type="Rhea" id="RHEA:67916"/>
        <dbReference type="ChEBI" id="CHEBI:15377"/>
        <dbReference type="ChEBI" id="CHEBI:28938"/>
        <dbReference type="ChEBI" id="CHEBI:57890"/>
        <dbReference type="ChEBI" id="CHEBI:456215"/>
    </reaction>
</comment>
<organism evidence="9 10">
    <name type="scientific">Dreissena polymorpha</name>
    <name type="common">Zebra mussel</name>
    <name type="synonym">Mytilus polymorpha</name>
    <dbReference type="NCBI Taxonomy" id="45954"/>
    <lineage>
        <taxon>Eukaryota</taxon>
        <taxon>Metazoa</taxon>
        <taxon>Spiralia</taxon>
        <taxon>Lophotrochozoa</taxon>
        <taxon>Mollusca</taxon>
        <taxon>Bivalvia</taxon>
        <taxon>Autobranchia</taxon>
        <taxon>Heteroconchia</taxon>
        <taxon>Euheterodonta</taxon>
        <taxon>Imparidentia</taxon>
        <taxon>Neoheterodontei</taxon>
        <taxon>Myida</taxon>
        <taxon>Dreissenoidea</taxon>
        <taxon>Dreissenidae</taxon>
        <taxon>Dreissena</taxon>
    </lineage>
</organism>